<reference evidence="2 3" key="1">
    <citation type="submission" date="2017-06" db="EMBL/GenBank/DDBJ databases">
        <title>Draft Genome Sequence of Natranaerobius trueperi halophilic, alkalithermophilic bacteria from soda lakes.</title>
        <authorList>
            <person name="Zhao B."/>
        </authorList>
    </citation>
    <scope>NUCLEOTIDE SEQUENCE [LARGE SCALE GENOMIC DNA]</scope>
    <source>
        <strain evidence="2 3">DSM 18760</strain>
    </source>
</reference>
<dbReference type="PANTHER" id="PTHR36512">
    <property type="entry name" value="D-AMINOPEPTIDASE"/>
    <property type="match status" value="1"/>
</dbReference>
<dbReference type="GO" id="GO:0004177">
    <property type="term" value="F:aminopeptidase activity"/>
    <property type="evidence" value="ECO:0007669"/>
    <property type="project" value="TreeGrafter"/>
</dbReference>
<dbReference type="RefSeq" id="WP_089022265.1">
    <property type="nucleotide sequence ID" value="NZ_NIQC01000001.1"/>
</dbReference>
<proteinExistence type="inferred from homology"/>
<sequence>MKKCHITDIENIKIGQIEDREAVTGVTVIYSENGMTASADIRGGAPGTRETDLLRPENLVDKVHGVFLAGGSAYGLDVATGIMNYLEEIDIGFDTGVCKVPIVTGAILFDLNIGNPKIRPDANMGYQATKKASNTPIKEGNFGCGMGATLGKFMGDSYTMKSGIGSSSFKLGDLIVGSIVAVNPFGEVFDPNTGTTIAGAYDRKSQKLQSLEKAFSSIYSDPFSTNTTIGTIITNADISKANAKKISEMAHSGISRTIRPSHTMVDGDSLFTLATNEVEADINLIGHMASKSVENAILQGVKTAESICNYPSYKDIW</sequence>
<keyword evidence="3" id="KW-1185">Reference proteome</keyword>
<protein>
    <submittedName>
        <fullName evidence="2">Peptidase</fullName>
    </submittedName>
</protein>
<organism evidence="2 3">
    <name type="scientific">Natranaerobius trueperi</name>
    <dbReference type="NCBI Taxonomy" id="759412"/>
    <lineage>
        <taxon>Bacteria</taxon>
        <taxon>Bacillati</taxon>
        <taxon>Bacillota</taxon>
        <taxon>Clostridia</taxon>
        <taxon>Natranaerobiales</taxon>
        <taxon>Natranaerobiaceae</taxon>
        <taxon>Natranaerobius</taxon>
    </lineage>
</organism>
<dbReference type="Gene3D" id="3.60.70.12">
    <property type="entry name" value="L-amino peptidase D-ALA esterase/amidase"/>
    <property type="match status" value="1"/>
</dbReference>
<dbReference type="InterPro" id="IPR016117">
    <property type="entry name" value="ArgJ-like_dom_sf"/>
</dbReference>
<comment type="caution">
    <text evidence="2">The sequence shown here is derived from an EMBL/GenBank/DDBJ whole genome shotgun (WGS) entry which is preliminary data.</text>
</comment>
<evidence type="ECO:0000313" key="3">
    <source>
        <dbReference type="Proteomes" id="UP000214588"/>
    </source>
</evidence>
<accession>A0A226C100</accession>
<dbReference type="Pfam" id="PF03576">
    <property type="entry name" value="Peptidase_S58"/>
    <property type="match status" value="1"/>
</dbReference>
<dbReference type="PANTHER" id="PTHR36512:SF3">
    <property type="entry name" value="BLR5678 PROTEIN"/>
    <property type="match status" value="1"/>
</dbReference>
<comment type="similarity">
    <text evidence="1">Belongs to the peptidase S58 family.</text>
</comment>
<gene>
    <name evidence="2" type="ORF">CDO51_00080</name>
</gene>
<dbReference type="CDD" id="cd02252">
    <property type="entry name" value="nylC_like"/>
    <property type="match status" value="1"/>
</dbReference>
<dbReference type="SUPFAM" id="SSF56266">
    <property type="entry name" value="DmpA/ArgJ-like"/>
    <property type="match status" value="1"/>
</dbReference>
<evidence type="ECO:0000256" key="1">
    <source>
        <dbReference type="ARBA" id="ARBA00007068"/>
    </source>
</evidence>
<evidence type="ECO:0000313" key="2">
    <source>
        <dbReference type="EMBL" id="OWZ84841.1"/>
    </source>
</evidence>
<dbReference type="AlphaFoldDB" id="A0A226C100"/>
<dbReference type="InterPro" id="IPR005321">
    <property type="entry name" value="Peptidase_S58_DmpA"/>
</dbReference>
<name>A0A226C100_9FIRM</name>
<dbReference type="EMBL" id="NIQC01000001">
    <property type="protein sequence ID" value="OWZ84841.1"/>
    <property type="molecule type" value="Genomic_DNA"/>
</dbReference>
<dbReference type="OrthoDB" id="9808347at2"/>
<dbReference type="Proteomes" id="UP000214588">
    <property type="component" value="Unassembled WGS sequence"/>
</dbReference>